<feature type="transmembrane region" description="Helical" evidence="1">
    <location>
        <begin position="200"/>
        <end position="222"/>
    </location>
</feature>
<evidence type="ECO:0000256" key="1">
    <source>
        <dbReference type="SAM" id="Phobius"/>
    </source>
</evidence>
<feature type="transmembrane region" description="Helical" evidence="1">
    <location>
        <begin position="100"/>
        <end position="123"/>
    </location>
</feature>
<keyword evidence="3" id="KW-1185">Reference proteome</keyword>
<comment type="caution">
    <text evidence="2">The sequence shown here is derived from an EMBL/GenBank/DDBJ whole genome shotgun (WGS) entry which is preliminary data.</text>
</comment>
<evidence type="ECO:0000313" key="2">
    <source>
        <dbReference type="EMBL" id="MBW3082085.1"/>
    </source>
</evidence>
<keyword evidence="1" id="KW-0472">Membrane</keyword>
<dbReference type="Proteomes" id="UP000812844">
    <property type="component" value="Unassembled WGS sequence"/>
</dbReference>
<reference evidence="2 3" key="1">
    <citation type="submission" date="2021-05" db="EMBL/GenBank/DDBJ databases">
        <title>Phylogenetic classification of ten novel species belonging to the genus Bifidobacterium comprising B. colchicus sp. nov., B. abeli sp. nov., B. bicoloris sp. nov., B. guerezis sp. nov., B. rosaliae sp. nov., B. santillanensis sp. nov., B. argentati sp. nov., B. amazzoni sp. nov., B. pluviali sp. nov., and B. pinnaculum sp. nov.</title>
        <authorList>
            <person name="Lugli G.A."/>
            <person name="Ruiz Garcia L."/>
            <person name="Margolles A."/>
            <person name="Ventura M."/>
        </authorList>
    </citation>
    <scope>NUCLEOTIDE SEQUENCE [LARGE SCALE GENOMIC DNA]</scope>
    <source>
        <strain evidence="2 3">6T3</strain>
    </source>
</reference>
<evidence type="ECO:0000313" key="3">
    <source>
        <dbReference type="Proteomes" id="UP000812844"/>
    </source>
</evidence>
<dbReference type="EMBL" id="JAHBBD010000002">
    <property type="protein sequence ID" value="MBW3082085.1"/>
    <property type="molecule type" value="Genomic_DNA"/>
</dbReference>
<feature type="transmembrane region" description="Helical" evidence="1">
    <location>
        <begin position="39"/>
        <end position="58"/>
    </location>
</feature>
<feature type="transmembrane region" description="Helical" evidence="1">
    <location>
        <begin position="162"/>
        <end position="179"/>
    </location>
</feature>
<organism evidence="2 3">
    <name type="scientific">Bifidobacterium phasiani</name>
    <dbReference type="NCBI Taxonomy" id="2834431"/>
    <lineage>
        <taxon>Bacteria</taxon>
        <taxon>Bacillati</taxon>
        <taxon>Actinomycetota</taxon>
        <taxon>Actinomycetes</taxon>
        <taxon>Bifidobacteriales</taxon>
        <taxon>Bifidobacteriaceae</taxon>
        <taxon>Bifidobacterium</taxon>
    </lineage>
</organism>
<name>A0ABS6W7D5_9BIFI</name>
<feature type="transmembrane region" description="Helical" evidence="1">
    <location>
        <begin position="73"/>
        <end position="93"/>
    </location>
</feature>
<proteinExistence type="predicted"/>
<feature type="transmembrane region" description="Helical" evidence="1">
    <location>
        <begin position="228"/>
        <end position="250"/>
    </location>
</feature>
<sequence>MSVGAMLGAYATGPMVGDMAAVLVAVARFHVQNHTMRSRAPIALMCGQSVLFLVMLAMRPETGLVADGAAARVLRLAVLPVLIYVVLPFAAYVGGVVERMLAVCATTLAFCTTAFATIGLASLRAHLLGEAPPLPVLPAVPLAEVLSGVSVLPGAMRTAQPYAMGAMVIEIGLVLLLDAMVAERARRYYVHADFLRNDRFLMFSFFQFAILGVSLTMAMSAFAGDRRYLLGAAGLGVACLFVDVVMFGSMERDYRARLDRESARLLRRELDACLRRYGEVAEYVESVARRNHDIRNQLAVVSALARRGEFDAAARHLESVAALGREARGGRAHVGRRR</sequence>
<dbReference type="RefSeq" id="WP_219079854.1">
    <property type="nucleotide sequence ID" value="NZ_JAHBBD010000002.1"/>
</dbReference>
<accession>A0ABS6W7D5</accession>
<protein>
    <submittedName>
        <fullName evidence="2">Uncharacterized protein</fullName>
    </submittedName>
</protein>
<gene>
    <name evidence="2" type="ORF">KIH73_01570</name>
</gene>
<keyword evidence="1" id="KW-1133">Transmembrane helix</keyword>
<feature type="transmembrane region" description="Helical" evidence="1">
    <location>
        <begin position="6"/>
        <end position="27"/>
    </location>
</feature>
<keyword evidence="1" id="KW-0812">Transmembrane</keyword>